<dbReference type="PANTHER" id="PTHR13633:SF3">
    <property type="entry name" value="MITOCHONDRIAL TRANSCRIPTION RESCUE FACTOR 1"/>
    <property type="match status" value="1"/>
</dbReference>
<reference evidence="3 4" key="1">
    <citation type="journal article" date="2015" name="Genome Announc.">
        <title>Expanding the biotechnology potential of lactobacilli through comparative genomics of 213 strains and associated genera.</title>
        <authorList>
            <person name="Sun Z."/>
            <person name="Harris H.M."/>
            <person name="McCann A."/>
            <person name="Guo C."/>
            <person name="Argimon S."/>
            <person name="Zhang W."/>
            <person name="Yang X."/>
            <person name="Jeffery I.B."/>
            <person name="Cooney J.C."/>
            <person name="Kagawa T.F."/>
            <person name="Liu W."/>
            <person name="Song Y."/>
            <person name="Salvetti E."/>
            <person name="Wrobel A."/>
            <person name="Rasinkangas P."/>
            <person name="Parkhill J."/>
            <person name="Rea M.C."/>
            <person name="O'Sullivan O."/>
            <person name="Ritari J."/>
            <person name="Douillard F.P."/>
            <person name="Paul Ross R."/>
            <person name="Yang R."/>
            <person name="Briner A.E."/>
            <person name="Felis G.E."/>
            <person name="de Vos W.M."/>
            <person name="Barrangou R."/>
            <person name="Klaenhammer T.R."/>
            <person name="Caufield P.W."/>
            <person name="Cui Y."/>
            <person name="Zhang H."/>
            <person name="O'Toole P.W."/>
        </authorList>
    </citation>
    <scope>NUCLEOTIDE SEQUENCE [LARGE SCALE GENOMIC DNA]</scope>
    <source>
        <strain evidence="3 4">DSM 5007</strain>
    </source>
</reference>
<dbReference type="InterPro" id="IPR036986">
    <property type="entry name" value="S4_RNA-bd_sf"/>
</dbReference>
<dbReference type="STRING" id="1423807.FD16_GL002304"/>
<dbReference type="PROSITE" id="PS50889">
    <property type="entry name" value="S4"/>
    <property type="match status" value="1"/>
</dbReference>
<proteinExistence type="predicted"/>
<dbReference type="InterPro" id="IPR048443">
    <property type="entry name" value="RqcP2_N"/>
</dbReference>
<organism evidence="3 4">
    <name type="scientific">Paucilactobacillus suebicus DSM 5007 = KCTC 3549</name>
    <dbReference type="NCBI Taxonomy" id="1423807"/>
    <lineage>
        <taxon>Bacteria</taxon>
        <taxon>Bacillati</taxon>
        <taxon>Bacillota</taxon>
        <taxon>Bacilli</taxon>
        <taxon>Lactobacillales</taxon>
        <taxon>Lactobacillaceae</taxon>
        <taxon>Paucilactobacillus</taxon>
    </lineage>
</organism>
<dbReference type="PANTHER" id="PTHR13633">
    <property type="entry name" value="MITOCHONDRIAL TRANSCRIPTION RESCUE FACTOR 1"/>
    <property type="match status" value="1"/>
</dbReference>
<keyword evidence="1" id="KW-0694">RNA-binding</keyword>
<dbReference type="Pfam" id="PF21278">
    <property type="entry name" value="YlmH_1st"/>
    <property type="match status" value="1"/>
</dbReference>
<gene>
    <name evidence="3" type="ORF">FD16_GL002304</name>
</gene>
<dbReference type="GO" id="GO:0003723">
    <property type="term" value="F:RNA binding"/>
    <property type="evidence" value="ECO:0007669"/>
    <property type="project" value="UniProtKB-KW"/>
</dbReference>
<keyword evidence="4" id="KW-1185">Reference proteome</keyword>
<feature type="domain" description="RNA-binding S4" evidence="2">
    <location>
        <begin position="183"/>
        <end position="252"/>
    </location>
</feature>
<dbReference type="AlphaFoldDB" id="A0A0R1WAL9"/>
<accession>A0A0R1WAL9</accession>
<dbReference type="SUPFAM" id="SSF55174">
    <property type="entry name" value="Alpha-L RNA-binding motif"/>
    <property type="match status" value="1"/>
</dbReference>
<dbReference type="Proteomes" id="UP000051820">
    <property type="component" value="Unassembled WGS sequence"/>
</dbReference>
<protein>
    <submittedName>
        <fullName evidence="3">RNA-binding S4 domain-containing protein</fullName>
    </submittedName>
</protein>
<dbReference type="Pfam" id="PF17774">
    <property type="entry name" value="YlmH_RBD"/>
    <property type="match status" value="1"/>
</dbReference>
<evidence type="ECO:0000313" key="3">
    <source>
        <dbReference type="EMBL" id="KRM12553.1"/>
    </source>
</evidence>
<dbReference type="Gene3D" id="3.30.1370.160">
    <property type="match status" value="1"/>
</dbReference>
<dbReference type="Gene3D" id="3.30.70.330">
    <property type="match status" value="1"/>
</dbReference>
<dbReference type="OrthoDB" id="9812787at2"/>
<dbReference type="InterPro" id="IPR002942">
    <property type="entry name" value="S4_RNA-bd"/>
</dbReference>
<evidence type="ECO:0000313" key="4">
    <source>
        <dbReference type="Proteomes" id="UP000051820"/>
    </source>
</evidence>
<dbReference type="Gene3D" id="3.10.290.10">
    <property type="entry name" value="RNA-binding S4 domain"/>
    <property type="match status" value="1"/>
</dbReference>
<comment type="caution">
    <text evidence="3">The sequence shown here is derived from an EMBL/GenBank/DDBJ whole genome shotgun (WGS) entry which is preliminary data.</text>
</comment>
<dbReference type="EMBL" id="AZGF01000007">
    <property type="protein sequence ID" value="KRM12553.1"/>
    <property type="molecule type" value="Genomic_DNA"/>
</dbReference>
<dbReference type="RefSeq" id="WP_010622423.1">
    <property type="nucleotide sequence ID" value="NZ_AZGF01000007.1"/>
</dbReference>
<dbReference type="Pfam" id="PF01479">
    <property type="entry name" value="S4"/>
    <property type="match status" value="1"/>
</dbReference>
<dbReference type="eggNOG" id="COG2302">
    <property type="taxonomic scope" value="Bacteria"/>
</dbReference>
<dbReference type="PATRIC" id="fig|1423807.3.peg.2371"/>
<evidence type="ECO:0000259" key="2">
    <source>
        <dbReference type="SMART" id="SM00363"/>
    </source>
</evidence>
<evidence type="ECO:0000256" key="1">
    <source>
        <dbReference type="PROSITE-ProRule" id="PRU00182"/>
    </source>
</evidence>
<dbReference type="InterPro" id="IPR012677">
    <property type="entry name" value="Nucleotide-bd_a/b_plait_sf"/>
</dbReference>
<sequence>MAGEVEQHFRPEEAQLIDAINQWITQAIDQYSPVLTHFMNPRQRYIAQTLVNRQDDVSILSNGGFSNAEMQRLLIYPTYYQPEIEDFQIQVLDVKYPEKFAEIKHRQILGTLVSQGIERETFGDIITDGHKWQVMVEANLSDYIRVQVDKIANIRVQLIPISLDDVISQISDAEEIQTTVSSLRLDAIIASSFNYSRNRSKELIEHGKVRLNWEDIDKPDYPVAIHDLISVRHGGRIKLTDVGNPTKKNKLHVSLLLITAN</sequence>
<dbReference type="CDD" id="cd00165">
    <property type="entry name" value="S4"/>
    <property type="match status" value="1"/>
</dbReference>
<dbReference type="InterPro" id="IPR040591">
    <property type="entry name" value="RqcP2_RBD"/>
</dbReference>
<name>A0A0R1WAL9_9LACO</name>
<dbReference type="SMART" id="SM00363">
    <property type="entry name" value="S4"/>
    <property type="match status" value="1"/>
</dbReference>